<proteinExistence type="predicted"/>
<evidence type="ECO:0008006" key="3">
    <source>
        <dbReference type="Google" id="ProtNLM"/>
    </source>
</evidence>
<reference evidence="2" key="1">
    <citation type="submission" date="2015-06" db="UniProtKB">
        <authorList>
            <consortium name="EnsemblPlants"/>
        </authorList>
    </citation>
    <scope>IDENTIFICATION</scope>
</reference>
<dbReference type="EnsemblPlants" id="EMT03054">
    <property type="protein sequence ID" value="EMT03054"/>
    <property type="gene ID" value="F775_52136"/>
</dbReference>
<evidence type="ECO:0000256" key="1">
    <source>
        <dbReference type="SAM" id="MobiDB-lite"/>
    </source>
</evidence>
<organism evidence="2">
    <name type="scientific">Aegilops tauschii</name>
    <name type="common">Tausch's goatgrass</name>
    <name type="synonym">Aegilops squarrosa</name>
    <dbReference type="NCBI Taxonomy" id="37682"/>
    <lineage>
        <taxon>Eukaryota</taxon>
        <taxon>Viridiplantae</taxon>
        <taxon>Streptophyta</taxon>
        <taxon>Embryophyta</taxon>
        <taxon>Tracheophyta</taxon>
        <taxon>Spermatophyta</taxon>
        <taxon>Magnoliopsida</taxon>
        <taxon>Liliopsida</taxon>
        <taxon>Poales</taxon>
        <taxon>Poaceae</taxon>
        <taxon>BOP clade</taxon>
        <taxon>Pooideae</taxon>
        <taxon>Triticodae</taxon>
        <taxon>Triticeae</taxon>
        <taxon>Triticinae</taxon>
        <taxon>Aegilops</taxon>
    </lineage>
</organism>
<protein>
    <recommendedName>
        <fullName evidence="3">Selenoprotein H</fullName>
    </recommendedName>
</protein>
<evidence type="ECO:0000313" key="2">
    <source>
        <dbReference type="EnsemblPlants" id="EMT03054"/>
    </source>
</evidence>
<dbReference type="AlphaFoldDB" id="R7W0I5"/>
<dbReference type="PANTHER" id="PTHR33638">
    <property type="entry name" value="SELENOPROTEIN H"/>
    <property type="match status" value="1"/>
</dbReference>
<feature type="compositionally biased region" description="Basic and acidic residues" evidence="1">
    <location>
        <begin position="84"/>
        <end position="103"/>
    </location>
</feature>
<dbReference type="InterPro" id="IPR052674">
    <property type="entry name" value="SelWTH-like"/>
</dbReference>
<feature type="region of interest" description="Disordered" evidence="1">
    <location>
        <begin position="83"/>
        <end position="117"/>
    </location>
</feature>
<sequence length="248" mass="26951">MEKVVGGDVKINRWKGSVLGGSSSFVRVCVLFRKTRRRRLVEDGIRFSPPSPVPMVRLVLSEGVWRLDPSNLSFSSMAAALLDDPEHGRRERAADAPAKKEEAEAAPAAAGGKGRKKAKKEVSAVETVLSPPAAAKQKVKKNAKKEVVAAAVDDGGAGAESGKRVIVEACTQCQQFKRRALKVKEDLESAVPGVSVTINPEKPRRGCLEIREEGGDVFISLQNMPRPFKKMRELDMDKVIKDIAQKIA</sequence>
<dbReference type="GO" id="GO:0005794">
    <property type="term" value="C:Golgi apparatus"/>
    <property type="evidence" value="ECO:0007669"/>
    <property type="project" value="TreeGrafter"/>
</dbReference>
<dbReference type="PANTHER" id="PTHR33638:SF1">
    <property type="entry name" value="SELENOPROTEIN H"/>
    <property type="match status" value="1"/>
</dbReference>
<accession>R7W0I5</accession>
<dbReference type="Gene3D" id="3.40.30.10">
    <property type="entry name" value="Glutaredoxin"/>
    <property type="match status" value="1"/>
</dbReference>
<name>R7W0I5_AEGTA</name>